<dbReference type="EMBL" id="CM003613">
    <property type="protein sequence ID" value="KYP55975.1"/>
    <property type="molecule type" value="Genomic_DNA"/>
</dbReference>
<dbReference type="CDD" id="cd03185">
    <property type="entry name" value="GST_C_Tau"/>
    <property type="match status" value="1"/>
</dbReference>
<evidence type="ECO:0000313" key="8">
    <source>
        <dbReference type="Proteomes" id="UP000075243"/>
    </source>
</evidence>
<dbReference type="InterPro" id="IPR040079">
    <property type="entry name" value="Glutathione_S-Trfase"/>
</dbReference>
<dbReference type="Proteomes" id="UP000075243">
    <property type="component" value="Chromosome 11"/>
</dbReference>
<dbReference type="OMA" id="IWLRTIQ"/>
<evidence type="ECO:0000259" key="6">
    <source>
        <dbReference type="PROSITE" id="PS50405"/>
    </source>
</evidence>
<dbReference type="InterPro" id="IPR004045">
    <property type="entry name" value="Glutathione_S-Trfase_N"/>
</dbReference>
<evidence type="ECO:0000256" key="2">
    <source>
        <dbReference type="ARBA" id="ARBA00022679"/>
    </source>
</evidence>
<dbReference type="SFLD" id="SFLDS00019">
    <property type="entry name" value="Glutathione_Transferase_(cytos"/>
    <property type="match status" value="1"/>
</dbReference>
<dbReference type="OrthoDB" id="4951845at2759"/>
<dbReference type="SFLD" id="SFLDG01152">
    <property type="entry name" value="Main.3:_Omega-_and_Tau-like"/>
    <property type="match status" value="1"/>
</dbReference>
<dbReference type="PROSITE" id="PS50404">
    <property type="entry name" value="GST_NTER"/>
    <property type="match status" value="1"/>
</dbReference>
<dbReference type="Gramene" id="C.cajan_02150.t">
    <property type="protein sequence ID" value="C.cajan_02150.t"/>
    <property type="gene ID" value="C.cajan_02150"/>
</dbReference>
<dbReference type="SFLD" id="SFLDG00358">
    <property type="entry name" value="Main_(cytGST)"/>
    <property type="match status" value="1"/>
</dbReference>
<dbReference type="Pfam" id="PF02798">
    <property type="entry name" value="GST_N"/>
    <property type="match status" value="1"/>
</dbReference>
<evidence type="ECO:0000256" key="1">
    <source>
        <dbReference type="ARBA" id="ARBA00012452"/>
    </source>
</evidence>
<keyword evidence="2 7" id="KW-0808">Transferase</keyword>
<dbReference type="CDD" id="cd03058">
    <property type="entry name" value="GST_N_Tau"/>
    <property type="match status" value="1"/>
</dbReference>
<dbReference type="InterPro" id="IPR004046">
    <property type="entry name" value="GST_C"/>
</dbReference>
<keyword evidence="8" id="KW-1185">Reference proteome</keyword>
<dbReference type="InterPro" id="IPR045074">
    <property type="entry name" value="GST_C_Tau"/>
</dbReference>
<dbReference type="AlphaFoldDB" id="A0A151SMG6"/>
<proteinExistence type="inferred from homology"/>
<organism evidence="7 8">
    <name type="scientific">Cajanus cajan</name>
    <name type="common">Pigeon pea</name>
    <name type="synonym">Cajanus indicus</name>
    <dbReference type="NCBI Taxonomy" id="3821"/>
    <lineage>
        <taxon>Eukaryota</taxon>
        <taxon>Viridiplantae</taxon>
        <taxon>Streptophyta</taxon>
        <taxon>Embryophyta</taxon>
        <taxon>Tracheophyta</taxon>
        <taxon>Spermatophyta</taxon>
        <taxon>Magnoliopsida</taxon>
        <taxon>eudicotyledons</taxon>
        <taxon>Gunneridae</taxon>
        <taxon>Pentapetalae</taxon>
        <taxon>rosids</taxon>
        <taxon>fabids</taxon>
        <taxon>Fabales</taxon>
        <taxon>Fabaceae</taxon>
        <taxon>Papilionoideae</taxon>
        <taxon>50 kb inversion clade</taxon>
        <taxon>NPAAA clade</taxon>
        <taxon>indigoferoid/millettioid clade</taxon>
        <taxon>Phaseoleae</taxon>
        <taxon>Cajanus</taxon>
    </lineage>
</organism>
<dbReference type="Pfam" id="PF00043">
    <property type="entry name" value="GST_C"/>
    <property type="match status" value="1"/>
</dbReference>
<dbReference type="Gene3D" id="1.20.1050.10">
    <property type="match status" value="1"/>
</dbReference>
<reference evidence="7 8" key="1">
    <citation type="journal article" date="2012" name="Nat. Biotechnol.">
        <title>Draft genome sequence of pigeonpea (Cajanus cajan), an orphan legume crop of resource-poor farmers.</title>
        <authorList>
            <person name="Varshney R.K."/>
            <person name="Chen W."/>
            <person name="Li Y."/>
            <person name="Bharti A.K."/>
            <person name="Saxena R.K."/>
            <person name="Schlueter J.A."/>
            <person name="Donoghue M.T."/>
            <person name="Azam S."/>
            <person name="Fan G."/>
            <person name="Whaley A.M."/>
            <person name="Farmer A.D."/>
            <person name="Sheridan J."/>
            <person name="Iwata A."/>
            <person name="Tuteja R."/>
            <person name="Penmetsa R.V."/>
            <person name="Wu W."/>
            <person name="Upadhyaya H.D."/>
            <person name="Yang S.P."/>
            <person name="Shah T."/>
            <person name="Saxena K.B."/>
            <person name="Michael T."/>
            <person name="McCombie W.R."/>
            <person name="Yang B."/>
            <person name="Zhang G."/>
            <person name="Yang H."/>
            <person name="Wang J."/>
            <person name="Spillane C."/>
            <person name="Cook D.R."/>
            <person name="May G.D."/>
            <person name="Xu X."/>
            <person name="Jackson S.A."/>
        </authorList>
    </citation>
    <scope>NUCLEOTIDE SEQUENCE [LARGE SCALE GENOMIC DNA]</scope>
    <source>
        <strain evidence="8">cv. Asha</strain>
    </source>
</reference>
<feature type="domain" description="GST N-terminal" evidence="5">
    <location>
        <begin position="6"/>
        <end position="85"/>
    </location>
</feature>
<evidence type="ECO:0000313" key="7">
    <source>
        <dbReference type="EMBL" id="KYP55975.1"/>
    </source>
</evidence>
<dbReference type="FunFam" id="3.40.30.10:FF:000014">
    <property type="entry name" value="Tau class glutathione S-transferase"/>
    <property type="match status" value="1"/>
</dbReference>
<dbReference type="GO" id="GO:0005737">
    <property type="term" value="C:cytoplasm"/>
    <property type="evidence" value="ECO:0007669"/>
    <property type="project" value="TreeGrafter"/>
</dbReference>
<dbReference type="Gene3D" id="3.40.30.10">
    <property type="entry name" value="Glutaredoxin"/>
    <property type="match status" value="1"/>
</dbReference>
<dbReference type="InterPro" id="IPR010987">
    <property type="entry name" value="Glutathione-S-Trfase_C-like"/>
</dbReference>
<dbReference type="FunFam" id="1.20.1050.10:FF:000012">
    <property type="entry name" value="Tau class glutathione S-transferase"/>
    <property type="match status" value="1"/>
</dbReference>
<gene>
    <name evidence="7" type="ORF">KK1_002202</name>
</gene>
<protein>
    <recommendedName>
        <fullName evidence="1">glutathione transferase</fullName>
        <ecNumber evidence="1">2.5.1.18</ecNumber>
    </recommendedName>
</protein>
<dbReference type="GO" id="GO:0004364">
    <property type="term" value="F:glutathione transferase activity"/>
    <property type="evidence" value="ECO:0007669"/>
    <property type="project" value="UniProtKB-EC"/>
</dbReference>
<evidence type="ECO:0000256" key="4">
    <source>
        <dbReference type="RuleBase" id="RU003494"/>
    </source>
</evidence>
<comment type="similarity">
    <text evidence="4">Belongs to the GST superfamily.</text>
</comment>
<dbReference type="InterPro" id="IPR045073">
    <property type="entry name" value="Omega/Tau-like"/>
</dbReference>
<dbReference type="EC" id="2.5.1.18" evidence="1"/>
<evidence type="ECO:0000256" key="3">
    <source>
        <dbReference type="ARBA" id="ARBA00047960"/>
    </source>
</evidence>
<comment type="catalytic activity">
    <reaction evidence="3">
        <text>RX + glutathione = an S-substituted glutathione + a halide anion + H(+)</text>
        <dbReference type="Rhea" id="RHEA:16437"/>
        <dbReference type="ChEBI" id="CHEBI:15378"/>
        <dbReference type="ChEBI" id="CHEBI:16042"/>
        <dbReference type="ChEBI" id="CHEBI:17792"/>
        <dbReference type="ChEBI" id="CHEBI:57925"/>
        <dbReference type="ChEBI" id="CHEBI:90779"/>
        <dbReference type="EC" id="2.5.1.18"/>
    </reaction>
</comment>
<dbReference type="InterPro" id="IPR036249">
    <property type="entry name" value="Thioredoxin-like_sf"/>
</dbReference>
<dbReference type="SUPFAM" id="SSF47616">
    <property type="entry name" value="GST C-terminal domain-like"/>
    <property type="match status" value="1"/>
</dbReference>
<evidence type="ECO:0000259" key="5">
    <source>
        <dbReference type="PROSITE" id="PS50404"/>
    </source>
</evidence>
<dbReference type="PANTHER" id="PTHR11260">
    <property type="entry name" value="GLUTATHIONE S-TRANSFERASE, GST, SUPERFAMILY, GST DOMAIN CONTAINING"/>
    <property type="match status" value="1"/>
</dbReference>
<dbReference type="PANTHER" id="PTHR11260:SF744">
    <property type="entry name" value="GLUTATHIONE TRANSFERASE"/>
    <property type="match status" value="1"/>
</dbReference>
<dbReference type="GO" id="GO:0006749">
    <property type="term" value="P:glutathione metabolic process"/>
    <property type="evidence" value="ECO:0007669"/>
    <property type="project" value="InterPro"/>
</dbReference>
<dbReference type="SUPFAM" id="SSF52833">
    <property type="entry name" value="Thioredoxin-like"/>
    <property type="match status" value="1"/>
</dbReference>
<feature type="domain" description="GST C-terminal" evidence="6">
    <location>
        <begin position="91"/>
        <end position="213"/>
    </location>
</feature>
<dbReference type="InterPro" id="IPR036282">
    <property type="entry name" value="Glutathione-S-Trfase_C_sf"/>
</dbReference>
<dbReference type="STRING" id="3821.A0A151SMG6"/>
<name>A0A151SMG6_CAJCA</name>
<accession>A0A151SMG6</accession>
<sequence>MAKDYGEVKFFGTVGSPFAKRVQIALDLKGVQYTYFEEDLRNKSELLLKYNPIHKKVPVLVHKGRPLAESLVILEYIDEIWGSNHPLLPQQPYDKALARFWSRFIDDKCLPAILKAAFTANKEEREKGSEESLEALEYLENELKDKFFGGESIGLVDIAASYLAFWLPAIEEAVGLKLLTSDKFPKLHKWGQEFTNHPVVKKTLPQREKVVGFFKARYASIIAASK</sequence>
<dbReference type="PROSITE" id="PS50405">
    <property type="entry name" value="GST_CTER"/>
    <property type="match status" value="1"/>
</dbReference>